<dbReference type="CDD" id="cd00146">
    <property type="entry name" value="PKD"/>
    <property type="match status" value="1"/>
</dbReference>
<dbReference type="PROSITE" id="PS50093">
    <property type="entry name" value="PKD"/>
    <property type="match status" value="2"/>
</dbReference>
<dbReference type="InterPro" id="IPR035986">
    <property type="entry name" value="PKD_dom_sf"/>
</dbReference>
<dbReference type="GO" id="GO:0005975">
    <property type="term" value="P:carbohydrate metabolic process"/>
    <property type="evidence" value="ECO:0007669"/>
    <property type="project" value="UniProtKB-ARBA"/>
</dbReference>
<dbReference type="Pfam" id="PF18911">
    <property type="entry name" value="PKD_4"/>
    <property type="match status" value="1"/>
</dbReference>
<evidence type="ECO:0000313" key="4">
    <source>
        <dbReference type="Proteomes" id="UP000318416"/>
    </source>
</evidence>
<dbReference type="SUPFAM" id="SSF49299">
    <property type="entry name" value="PKD domain"/>
    <property type="match status" value="2"/>
</dbReference>
<dbReference type="InterPro" id="IPR011050">
    <property type="entry name" value="Pectin_lyase_fold/virulence"/>
</dbReference>
<evidence type="ECO:0000256" key="1">
    <source>
        <dbReference type="SAM" id="MobiDB-lite"/>
    </source>
</evidence>
<dbReference type="GO" id="GO:0016829">
    <property type="term" value="F:lyase activity"/>
    <property type="evidence" value="ECO:0007669"/>
    <property type="project" value="UniProtKB-KW"/>
</dbReference>
<dbReference type="RefSeq" id="WP_170290621.1">
    <property type="nucleotide sequence ID" value="NZ_BAAABR010000006.1"/>
</dbReference>
<evidence type="ECO:0000313" key="3">
    <source>
        <dbReference type="EMBL" id="TWE18454.1"/>
    </source>
</evidence>
<dbReference type="InterPro" id="IPR013783">
    <property type="entry name" value="Ig-like_fold"/>
</dbReference>
<sequence>MRIRQLAGLAGVLGLAGGLGLPVIPAAAYTPDTLFVWGGSSWCHDAPGGGAFDSPFCTIGAAAREALPGQTIQVFATDNGYHETVNLTRSGTPDKPITFVSVPRPAESHEPVAKVYGAANGPAFTVIGAHDIVVKDFSVVGDGSAFDIRDSSSVRIEHTTAGQTAAAYAPTVLLSGATTDVTLARNVVRGSKVDSVRVGAGVKNTVVTGNEISGGSGPQLAATDAPGTVVTGNTLLQGCGTVLQLAGASTNSAVHNNIATTTDAACTGDKPVVSVAEASATGTTLDHNLVHPAGADGMPYNWAGKAARTPADLGAASGGQGLHDLVADPQLTGDGNAAHGLAKTSPAVDSADADAPGVLAADLNGNPVTDDPEVANSGAGSAPRDRGAYELQSIGGLKVSFTGAPAPYPAKVTATASLQQNWDGPVTYSFNFGDGTSPLVSTKPVVEHVYTVDAWGDTLSVTATGPDGRSYSAQASDLVKINKPGAPTVSFQLAPCTSAETGACRHPLTYVVDVSGSKSPWPITGYTVDYGDGTPVSTDPSAPHTYRVAGEYTMTVTVKDAGGQTAKASRKVSASPRPGMFNGYSPVRVADTRKASPTGRLAAGGSFSLRVGDGAIPGGLATSAVVLNVTAVSPGGSGWLAVGPGAQGRPNTSNINYTAGQVVPNLVTVPVGSDGTVTVWNMPGGPAVDVVVDALGAYDPDHGDRYTNLAKPVRIMDTRYGTGTPAGRISSVCDGSSADTKLKIRGANGVPANAGSVVLNVTVTEPERDGFLTVGHSRTTSNLNFKANQTVANQVIAPLDEDGTVTICNSGGRVHVVMDAFGYYAPDGGSRFQPVSPQRVFDTRSAIYNNRPLGPGVTEVVDVNGIGGPDSGTTGAVLNVTAITPDAPGYLTVWAGNDTRPGTSNVNFTPGQIVANHVVTGVNDPAGFAFYNSAGHTHVAADLFGYFFREMQ</sequence>
<dbReference type="Gene3D" id="2.160.20.10">
    <property type="entry name" value="Single-stranded right-handed beta-helix, Pectin lyase-like"/>
    <property type="match status" value="1"/>
</dbReference>
<proteinExistence type="predicted"/>
<feature type="domain" description="PKD" evidence="2">
    <location>
        <begin position="522"/>
        <end position="572"/>
    </location>
</feature>
<feature type="region of interest" description="Disordered" evidence="1">
    <location>
        <begin position="566"/>
        <end position="585"/>
    </location>
</feature>
<protein>
    <submittedName>
        <fullName evidence="3">Parallel beta helix pectate lyase-like protein</fullName>
    </submittedName>
</protein>
<organism evidence="3 4">
    <name type="scientific">Kitasatospora atroaurantiaca</name>
    <dbReference type="NCBI Taxonomy" id="285545"/>
    <lineage>
        <taxon>Bacteria</taxon>
        <taxon>Bacillati</taxon>
        <taxon>Actinomycetota</taxon>
        <taxon>Actinomycetes</taxon>
        <taxon>Kitasatosporales</taxon>
        <taxon>Streptomycetaceae</taxon>
        <taxon>Kitasatospora</taxon>
    </lineage>
</organism>
<feature type="domain" description="PKD" evidence="2">
    <location>
        <begin position="425"/>
        <end position="451"/>
    </location>
</feature>
<comment type="caution">
    <text evidence="3">The sequence shown here is derived from an EMBL/GenBank/DDBJ whole genome shotgun (WGS) entry which is preliminary data.</text>
</comment>
<reference evidence="3 4" key="1">
    <citation type="submission" date="2019-06" db="EMBL/GenBank/DDBJ databases">
        <title>Sequencing the genomes of 1000 actinobacteria strains.</title>
        <authorList>
            <person name="Klenk H.-P."/>
        </authorList>
    </citation>
    <scope>NUCLEOTIDE SEQUENCE [LARGE SCALE GENOMIC DNA]</scope>
    <source>
        <strain evidence="3 4">DSM 41649</strain>
    </source>
</reference>
<keyword evidence="3" id="KW-0456">Lyase</keyword>
<gene>
    <name evidence="3" type="ORF">FB465_3529</name>
</gene>
<accession>A0A561ES81</accession>
<dbReference type="Pfam" id="PF13229">
    <property type="entry name" value="Beta_helix"/>
    <property type="match status" value="1"/>
</dbReference>
<dbReference type="Proteomes" id="UP000318416">
    <property type="component" value="Unassembled WGS sequence"/>
</dbReference>
<dbReference type="InterPro" id="IPR000601">
    <property type="entry name" value="PKD_dom"/>
</dbReference>
<dbReference type="AlphaFoldDB" id="A0A561ES81"/>
<dbReference type="SUPFAM" id="SSF51126">
    <property type="entry name" value="Pectin lyase-like"/>
    <property type="match status" value="1"/>
</dbReference>
<name>A0A561ES81_9ACTN</name>
<dbReference type="Gene3D" id="2.60.40.10">
    <property type="entry name" value="Immunoglobulins"/>
    <property type="match status" value="2"/>
</dbReference>
<dbReference type="Pfam" id="PF00801">
    <property type="entry name" value="PKD"/>
    <property type="match status" value="1"/>
</dbReference>
<keyword evidence="4" id="KW-1185">Reference proteome</keyword>
<feature type="region of interest" description="Disordered" evidence="1">
    <location>
        <begin position="364"/>
        <end position="386"/>
    </location>
</feature>
<dbReference type="InterPro" id="IPR022409">
    <property type="entry name" value="PKD/Chitinase_dom"/>
</dbReference>
<dbReference type="InterPro" id="IPR039448">
    <property type="entry name" value="Beta_helix"/>
</dbReference>
<dbReference type="InterPro" id="IPR012334">
    <property type="entry name" value="Pectin_lyas_fold"/>
</dbReference>
<dbReference type="EMBL" id="VIVR01000001">
    <property type="protein sequence ID" value="TWE18454.1"/>
    <property type="molecule type" value="Genomic_DNA"/>
</dbReference>
<evidence type="ECO:0000259" key="2">
    <source>
        <dbReference type="PROSITE" id="PS50093"/>
    </source>
</evidence>
<dbReference type="SMART" id="SM00089">
    <property type="entry name" value="PKD"/>
    <property type="match status" value="2"/>
</dbReference>